<name>A0A1K2HQT1_9NEIS</name>
<feature type="domain" description="PilZ" evidence="1">
    <location>
        <begin position="10"/>
        <end position="122"/>
    </location>
</feature>
<dbReference type="OrthoDB" id="5572581at2"/>
<evidence type="ECO:0000313" key="3">
    <source>
        <dbReference type="Proteomes" id="UP000186513"/>
    </source>
</evidence>
<dbReference type="InterPro" id="IPR009875">
    <property type="entry name" value="PilZ_domain"/>
</dbReference>
<proteinExistence type="predicted"/>
<dbReference type="Gene3D" id="2.40.10.220">
    <property type="entry name" value="predicted glycosyltransferase like domains"/>
    <property type="match status" value="1"/>
</dbReference>
<dbReference type="EMBL" id="FPKR01000015">
    <property type="protein sequence ID" value="SFZ79110.1"/>
    <property type="molecule type" value="Genomic_DNA"/>
</dbReference>
<gene>
    <name evidence="2" type="ORF">SAMN02745887_03373</name>
</gene>
<dbReference type="RefSeq" id="WP_072429859.1">
    <property type="nucleotide sequence ID" value="NZ_FPKR01000015.1"/>
</dbReference>
<dbReference type="AlphaFoldDB" id="A0A1K2HQT1"/>
<reference evidence="2 3" key="1">
    <citation type="submission" date="2016-11" db="EMBL/GenBank/DDBJ databases">
        <authorList>
            <person name="Jaros S."/>
            <person name="Januszkiewicz K."/>
            <person name="Wedrychowicz H."/>
        </authorList>
    </citation>
    <scope>NUCLEOTIDE SEQUENCE [LARGE SCALE GENOMIC DNA]</scope>
    <source>
        <strain evidence="2 3">DSM 18899</strain>
    </source>
</reference>
<protein>
    <submittedName>
        <fullName evidence="2">PilZ domain-containing protein</fullName>
    </submittedName>
</protein>
<evidence type="ECO:0000313" key="2">
    <source>
        <dbReference type="EMBL" id="SFZ79110.1"/>
    </source>
</evidence>
<dbReference type="STRING" id="1121279.SAMN02745887_03373"/>
<dbReference type="Pfam" id="PF07238">
    <property type="entry name" value="PilZ"/>
    <property type="match status" value="1"/>
</dbReference>
<sequence length="135" mass="14979">MSVSTAPAEQRRAHYRLLTQEVEALSCQIALPDEVQEIDLIDLSEGGIGILGYIPGLLLRPGVRYHGVRIELPQAGVLLANIEIRAVQDVQLRNGIRTVRSGAQFLALTVPAQQLIQRYILQAERKRLARLHPAD</sequence>
<organism evidence="2 3">
    <name type="scientific">Chitinimonas taiwanensis DSM 18899</name>
    <dbReference type="NCBI Taxonomy" id="1121279"/>
    <lineage>
        <taxon>Bacteria</taxon>
        <taxon>Pseudomonadati</taxon>
        <taxon>Pseudomonadota</taxon>
        <taxon>Betaproteobacteria</taxon>
        <taxon>Neisseriales</taxon>
        <taxon>Chitinibacteraceae</taxon>
        <taxon>Chitinimonas</taxon>
    </lineage>
</organism>
<keyword evidence="3" id="KW-1185">Reference proteome</keyword>
<accession>A0A1K2HQT1</accession>
<evidence type="ECO:0000259" key="1">
    <source>
        <dbReference type="Pfam" id="PF07238"/>
    </source>
</evidence>
<dbReference type="GO" id="GO:0035438">
    <property type="term" value="F:cyclic-di-GMP binding"/>
    <property type="evidence" value="ECO:0007669"/>
    <property type="project" value="InterPro"/>
</dbReference>
<dbReference type="Proteomes" id="UP000186513">
    <property type="component" value="Unassembled WGS sequence"/>
</dbReference>